<dbReference type="CDD" id="cd01038">
    <property type="entry name" value="Endonuclease_DUF559"/>
    <property type="match status" value="1"/>
</dbReference>
<proteinExistence type="predicted"/>
<dbReference type="KEGG" id="fdv:JJC05_05910"/>
<dbReference type="SUPFAM" id="SSF52980">
    <property type="entry name" value="Restriction endonuclease-like"/>
    <property type="match status" value="1"/>
</dbReference>
<keyword evidence="2" id="KW-0378">Hydrolase</keyword>
<dbReference type="Pfam" id="PF04480">
    <property type="entry name" value="DUF559"/>
    <property type="match status" value="1"/>
</dbReference>
<evidence type="ECO:0000313" key="2">
    <source>
        <dbReference type="EMBL" id="QYS89750.1"/>
    </source>
</evidence>
<keyword evidence="2" id="KW-0540">Nuclease</keyword>
<dbReference type="GO" id="GO:0004519">
    <property type="term" value="F:endonuclease activity"/>
    <property type="evidence" value="ECO:0007669"/>
    <property type="project" value="UniProtKB-KW"/>
</dbReference>
<protein>
    <submittedName>
        <fullName evidence="2">Endonuclease domain-containing protein</fullName>
    </submittedName>
</protein>
<evidence type="ECO:0000259" key="1">
    <source>
        <dbReference type="Pfam" id="PF04480"/>
    </source>
</evidence>
<dbReference type="PANTHER" id="PTHR38590">
    <property type="entry name" value="BLL0828 PROTEIN"/>
    <property type="match status" value="1"/>
</dbReference>
<feature type="domain" description="DUF559" evidence="1">
    <location>
        <begin position="17"/>
        <end position="118"/>
    </location>
</feature>
<name>A0A8G0KYU1_9FLAO</name>
<organism evidence="2">
    <name type="scientific">Flavobacterium columnare</name>
    <dbReference type="NCBI Taxonomy" id="996"/>
    <lineage>
        <taxon>Bacteria</taxon>
        <taxon>Pseudomonadati</taxon>
        <taxon>Bacteroidota</taxon>
        <taxon>Flavobacteriia</taxon>
        <taxon>Flavobacteriales</taxon>
        <taxon>Flavobacteriaceae</taxon>
        <taxon>Flavobacterium</taxon>
    </lineage>
</organism>
<keyword evidence="2" id="KW-0255">Endonuclease</keyword>
<dbReference type="EMBL" id="CP067378">
    <property type="protein sequence ID" value="QYS89750.1"/>
    <property type="molecule type" value="Genomic_DNA"/>
</dbReference>
<accession>A0A8G0KYU1</accession>
<dbReference type="Proteomes" id="UP000824721">
    <property type="component" value="Chromosome"/>
</dbReference>
<sequence>MSKQFWETANPVLYEELKVRAKEMRNQPTDAENILWKVLSNKGIDGFKFRRQHIIGQYIVDFVCLEKNLIVEVDGAIHNLQEQIEHDKLRTEWLESKGFEVIRFTNKEVLTNLFETIEKN</sequence>
<dbReference type="InterPro" id="IPR011335">
    <property type="entry name" value="Restrct_endonuc-II-like"/>
</dbReference>
<dbReference type="InterPro" id="IPR047216">
    <property type="entry name" value="Endonuclease_DUF559_bact"/>
</dbReference>
<dbReference type="PANTHER" id="PTHR38590:SF1">
    <property type="entry name" value="BLL0828 PROTEIN"/>
    <property type="match status" value="1"/>
</dbReference>
<reference evidence="2" key="1">
    <citation type="submission" date="2020-12" db="EMBL/GenBank/DDBJ databases">
        <title>Genome sequencing of genetic groups of Flavobacterium columnare.</title>
        <authorList>
            <person name="Waldbieser G.C."/>
            <person name="Griffin M.J."/>
            <person name="LaFrentz B.R."/>
        </authorList>
    </citation>
    <scope>NUCLEOTIDE SEQUENCE</scope>
    <source>
        <strain evidence="2">90-106</strain>
    </source>
</reference>
<dbReference type="InterPro" id="IPR007569">
    <property type="entry name" value="DUF559"/>
</dbReference>
<dbReference type="AlphaFoldDB" id="A0A8G0KYU1"/>
<dbReference type="Gene3D" id="3.40.960.10">
    <property type="entry name" value="VSR Endonuclease"/>
    <property type="match status" value="1"/>
</dbReference>
<gene>
    <name evidence="2" type="ORF">JJC05_05910</name>
</gene>